<dbReference type="EMBL" id="QXHD01000004">
    <property type="protein sequence ID" value="NEZ55607.1"/>
    <property type="molecule type" value="Genomic_DNA"/>
</dbReference>
<keyword evidence="2" id="KW-1185">Reference proteome</keyword>
<comment type="caution">
    <text evidence="1">The sequence shown here is derived from an EMBL/GenBank/DDBJ whole genome shotgun (WGS) entry which is preliminary data.</text>
</comment>
<dbReference type="RefSeq" id="WP_163662760.1">
    <property type="nucleotide sequence ID" value="NZ_QXHD01000004.1"/>
</dbReference>
<name>A0A6M0RH62_9CYAN</name>
<gene>
    <name evidence="1" type="ORF">DXZ20_07980</name>
</gene>
<sequence length="277" mass="31743">MKLDPADVQLFFDLMLPLQWYVSQQAKLLPDIKTFKAYTDSSMDDKIIVRDYLFDHPELIDQFIQDNPNNLEADKLSLIDPWKNFIHGDFFIERLLKKYSIFIDDKENVYAVLGLMEGLDAFMDKRDLPVRVQTILLPFKGKIIYDGFFRWYNIFFGGGIKSSLKQTYLIAKDNNAIIDTLEPDAIPTEKKGKKVRKQSTDQDWGPLLDELAEKAKKLRGGGGQPATYSPIFSLVRTSIELAQLATADSPDIDKLFKKGARLDTLLQQVEKALLRNV</sequence>
<dbReference type="AlphaFoldDB" id="A0A6M0RH62"/>
<evidence type="ECO:0000313" key="2">
    <source>
        <dbReference type="Proteomes" id="UP000481033"/>
    </source>
</evidence>
<protein>
    <submittedName>
        <fullName evidence="1">Uncharacterized protein</fullName>
    </submittedName>
</protein>
<evidence type="ECO:0000313" key="1">
    <source>
        <dbReference type="EMBL" id="NEZ55607.1"/>
    </source>
</evidence>
<organism evidence="1 2">
    <name type="scientific">Adonisia turfae CCMR0081</name>
    <dbReference type="NCBI Taxonomy" id="2292702"/>
    <lineage>
        <taxon>Bacteria</taxon>
        <taxon>Bacillati</taxon>
        <taxon>Cyanobacteriota</taxon>
        <taxon>Adonisia</taxon>
        <taxon>Adonisia turfae</taxon>
    </lineage>
</organism>
<accession>A0A6M0RH62</accession>
<proteinExistence type="predicted"/>
<reference evidence="1 2" key="1">
    <citation type="journal article" date="2020" name="Microb. Ecol.">
        <title>Ecogenomics of the Marine Benthic Filamentous Cyanobacterium Adonisia.</title>
        <authorList>
            <person name="Walter J.M."/>
            <person name="Coutinho F.H."/>
            <person name="Leomil L."/>
            <person name="Hargreaves P.I."/>
            <person name="Campeao M.E."/>
            <person name="Vieira V.V."/>
            <person name="Silva B.S."/>
            <person name="Fistarol G.O."/>
            <person name="Salomon P.S."/>
            <person name="Sawabe T."/>
            <person name="Mino S."/>
            <person name="Hosokawa M."/>
            <person name="Miyashita H."/>
            <person name="Maruyama F."/>
            <person name="van Verk M.C."/>
            <person name="Dutilh B.E."/>
            <person name="Thompson C.C."/>
            <person name="Thompson F.L."/>
        </authorList>
    </citation>
    <scope>NUCLEOTIDE SEQUENCE [LARGE SCALE GENOMIC DNA]</scope>
    <source>
        <strain evidence="1 2">CCMR0081</strain>
    </source>
</reference>
<dbReference type="Proteomes" id="UP000481033">
    <property type="component" value="Unassembled WGS sequence"/>
</dbReference>